<sequence>TVIRTPPPYLIPESIRRRLARAKAWGEPRVCVGGNCWSLTAQLVIGVQLRTAASPQTAVD</sequence>
<keyword evidence="2" id="KW-1185">Reference proteome</keyword>
<reference evidence="2" key="2">
    <citation type="journal article" date="2007" name="PLoS Biol.">
        <title>Survey sequencing and comparative analysis of the elephant shark (Callorhinchus milii) genome.</title>
        <authorList>
            <person name="Venkatesh B."/>
            <person name="Kirkness E.F."/>
            <person name="Loh Y.H."/>
            <person name="Halpern A.L."/>
            <person name="Lee A.P."/>
            <person name="Johnson J."/>
            <person name="Dandona N."/>
            <person name="Viswanathan L.D."/>
            <person name="Tay A."/>
            <person name="Venter J.C."/>
            <person name="Strausberg R.L."/>
            <person name="Brenner S."/>
        </authorList>
    </citation>
    <scope>NUCLEOTIDE SEQUENCE [LARGE SCALE GENOMIC DNA]</scope>
</reference>
<evidence type="ECO:0000313" key="2">
    <source>
        <dbReference type="Proteomes" id="UP000314986"/>
    </source>
</evidence>
<reference evidence="1" key="4">
    <citation type="submission" date="2025-08" db="UniProtKB">
        <authorList>
            <consortium name="Ensembl"/>
        </authorList>
    </citation>
    <scope>IDENTIFICATION</scope>
</reference>
<dbReference type="Proteomes" id="UP000314986">
    <property type="component" value="Unassembled WGS sequence"/>
</dbReference>
<dbReference type="InParanoid" id="A0A4W3IN48"/>
<dbReference type="GeneTree" id="ENSGT00970000196816"/>
<dbReference type="Ensembl" id="ENSCMIT00000032285.1">
    <property type="protein sequence ID" value="ENSCMIP00000031799.1"/>
    <property type="gene ID" value="ENSCMIG00000013616.1"/>
</dbReference>
<reference evidence="2" key="1">
    <citation type="journal article" date="2006" name="Science">
        <title>Ancient noncoding elements conserved in the human genome.</title>
        <authorList>
            <person name="Venkatesh B."/>
            <person name="Kirkness E.F."/>
            <person name="Loh Y.H."/>
            <person name="Halpern A.L."/>
            <person name="Lee A.P."/>
            <person name="Johnson J."/>
            <person name="Dandona N."/>
            <person name="Viswanathan L.D."/>
            <person name="Tay A."/>
            <person name="Venter J.C."/>
            <person name="Strausberg R.L."/>
            <person name="Brenner S."/>
        </authorList>
    </citation>
    <scope>NUCLEOTIDE SEQUENCE [LARGE SCALE GENOMIC DNA]</scope>
</reference>
<name>A0A4W3IN48_CALMI</name>
<proteinExistence type="predicted"/>
<dbReference type="AlphaFoldDB" id="A0A4W3IN48"/>
<accession>A0A4W3IN48</accession>
<protein>
    <submittedName>
        <fullName evidence="1">Uncharacterized protein</fullName>
    </submittedName>
</protein>
<reference evidence="1" key="5">
    <citation type="submission" date="2025-09" db="UniProtKB">
        <authorList>
            <consortium name="Ensembl"/>
        </authorList>
    </citation>
    <scope>IDENTIFICATION</scope>
</reference>
<organism evidence="1 2">
    <name type="scientific">Callorhinchus milii</name>
    <name type="common">Ghost shark</name>
    <dbReference type="NCBI Taxonomy" id="7868"/>
    <lineage>
        <taxon>Eukaryota</taxon>
        <taxon>Metazoa</taxon>
        <taxon>Chordata</taxon>
        <taxon>Craniata</taxon>
        <taxon>Vertebrata</taxon>
        <taxon>Chondrichthyes</taxon>
        <taxon>Holocephali</taxon>
        <taxon>Chimaeriformes</taxon>
        <taxon>Callorhinchidae</taxon>
        <taxon>Callorhinchus</taxon>
    </lineage>
</organism>
<evidence type="ECO:0000313" key="1">
    <source>
        <dbReference type="Ensembl" id="ENSCMIP00000031799.1"/>
    </source>
</evidence>
<reference evidence="2" key="3">
    <citation type="journal article" date="2014" name="Nature">
        <title>Elephant shark genome provides unique insights into gnathostome evolution.</title>
        <authorList>
            <consortium name="International Elephant Shark Genome Sequencing Consortium"/>
            <person name="Venkatesh B."/>
            <person name="Lee A.P."/>
            <person name="Ravi V."/>
            <person name="Maurya A.K."/>
            <person name="Lian M.M."/>
            <person name="Swann J.B."/>
            <person name="Ohta Y."/>
            <person name="Flajnik M.F."/>
            <person name="Sutoh Y."/>
            <person name="Kasahara M."/>
            <person name="Hoon S."/>
            <person name="Gangu V."/>
            <person name="Roy S.W."/>
            <person name="Irimia M."/>
            <person name="Korzh V."/>
            <person name="Kondrychyn I."/>
            <person name="Lim Z.W."/>
            <person name="Tay B.H."/>
            <person name="Tohari S."/>
            <person name="Kong K.W."/>
            <person name="Ho S."/>
            <person name="Lorente-Galdos B."/>
            <person name="Quilez J."/>
            <person name="Marques-Bonet T."/>
            <person name="Raney B.J."/>
            <person name="Ingham P.W."/>
            <person name="Tay A."/>
            <person name="Hillier L.W."/>
            <person name="Minx P."/>
            <person name="Boehm T."/>
            <person name="Wilson R.K."/>
            <person name="Brenner S."/>
            <person name="Warren W.C."/>
        </authorList>
    </citation>
    <scope>NUCLEOTIDE SEQUENCE [LARGE SCALE GENOMIC DNA]</scope>
</reference>